<name>A0A7W9CK97_9CAUL</name>
<gene>
    <name evidence="1" type="ORF">GGR13_002643</name>
</gene>
<comment type="caution">
    <text evidence="1">The sequence shown here is derived from an EMBL/GenBank/DDBJ whole genome shotgun (WGS) entry which is preliminary data.</text>
</comment>
<proteinExistence type="predicted"/>
<evidence type="ECO:0000313" key="2">
    <source>
        <dbReference type="Proteomes" id="UP000545037"/>
    </source>
</evidence>
<sequence length="41" mass="4149">MAQNLVAERVIGEGGAPRLPVPGAGHIDPKLQGLMQDLAAG</sequence>
<accession>A0A7W9CK97</accession>
<keyword evidence="2" id="KW-1185">Reference proteome</keyword>
<organism evidence="1 2">
    <name type="scientific">Brevundimonas variabilis</name>
    <dbReference type="NCBI Taxonomy" id="74312"/>
    <lineage>
        <taxon>Bacteria</taxon>
        <taxon>Pseudomonadati</taxon>
        <taxon>Pseudomonadota</taxon>
        <taxon>Alphaproteobacteria</taxon>
        <taxon>Caulobacterales</taxon>
        <taxon>Caulobacteraceae</taxon>
        <taxon>Brevundimonas</taxon>
    </lineage>
</organism>
<dbReference type="EMBL" id="JACHOR010000004">
    <property type="protein sequence ID" value="MBB5747036.1"/>
    <property type="molecule type" value="Genomic_DNA"/>
</dbReference>
<dbReference type="Proteomes" id="UP000545037">
    <property type="component" value="Unassembled WGS sequence"/>
</dbReference>
<evidence type="ECO:0000313" key="1">
    <source>
        <dbReference type="EMBL" id="MBB5747036.1"/>
    </source>
</evidence>
<dbReference type="RefSeq" id="WP_281380593.1">
    <property type="nucleotide sequence ID" value="NZ_JACHOR010000004.1"/>
</dbReference>
<reference evidence="1 2" key="1">
    <citation type="submission" date="2020-08" db="EMBL/GenBank/DDBJ databases">
        <title>Genomic Encyclopedia of Type Strains, Phase IV (KMG-IV): sequencing the most valuable type-strain genomes for metagenomic binning, comparative biology and taxonomic classification.</title>
        <authorList>
            <person name="Goeker M."/>
        </authorList>
    </citation>
    <scope>NUCLEOTIDE SEQUENCE [LARGE SCALE GENOMIC DNA]</scope>
    <source>
        <strain evidence="1 2">DSM 4737</strain>
    </source>
</reference>
<dbReference type="AlphaFoldDB" id="A0A7W9CK97"/>
<protein>
    <submittedName>
        <fullName evidence="1">Uncharacterized protein</fullName>
    </submittedName>
</protein>